<feature type="region of interest" description="Disordered" evidence="1">
    <location>
        <begin position="79"/>
        <end position="98"/>
    </location>
</feature>
<comment type="caution">
    <text evidence="2">The sequence shown here is derived from an EMBL/GenBank/DDBJ whole genome shotgun (WGS) entry which is preliminary data.</text>
</comment>
<dbReference type="EMBL" id="JMZZ02000205">
    <property type="protein sequence ID" value="KFX73745.1"/>
    <property type="molecule type" value="Genomic_DNA"/>
</dbReference>
<proteinExistence type="predicted"/>
<protein>
    <submittedName>
        <fullName evidence="2">Uncharacterized protein</fullName>
    </submittedName>
</protein>
<reference evidence="2" key="2">
    <citation type="submission" date="2014-07" db="EMBL/GenBank/DDBJ databases">
        <title>Genetics and epidemiology of antimicrobial resistance in B. fragilis group.</title>
        <authorList>
            <person name="Sydenham T.V."/>
            <person name="Hasman H."/>
            <person name="Kemp M."/>
            <person name="Justesen U.S."/>
        </authorList>
    </citation>
    <scope>NUCLEOTIDE SEQUENCE [LARGE SCALE GENOMIC DNA]</scope>
    <source>
        <strain evidence="2">DCMOUH0018B</strain>
    </source>
</reference>
<evidence type="ECO:0000256" key="1">
    <source>
        <dbReference type="SAM" id="MobiDB-lite"/>
    </source>
</evidence>
<name>A0A0I9S7J4_BACFG</name>
<sequence length="98" mass="11351">MAEECDNVAKIIINKKPHIFLEKINLQLYNINPIASPCLKPLTSNIKKTPLKYIRKAKNTFDELLTINLYFKKNDNKNRKKTKTLNDSEKLAINPVKP</sequence>
<evidence type="ECO:0000313" key="2">
    <source>
        <dbReference type="EMBL" id="KFX73745.1"/>
    </source>
</evidence>
<accession>A0A0I9S7J4</accession>
<organism evidence="2">
    <name type="scientific">Bacteroides fragilis</name>
    <dbReference type="NCBI Taxonomy" id="817"/>
    <lineage>
        <taxon>Bacteria</taxon>
        <taxon>Pseudomonadati</taxon>
        <taxon>Bacteroidota</taxon>
        <taxon>Bacteroidia</taxon>
        <taxon>Bacteroidales</taxon>
        <taxon>Bacteroidaceae</taxon>
        <taxon>Bacteroides</taxon>
    </lineage>
</organism>
<reference evidence="2" key="1">
    <citation type="book" date="2014" name="THE 24TH EUROPEAN CONGRESS OF CLINICAL MICROBIOLOGY AND INFECTIOUS DISEASES" publisher="ECCMID 2014" city="Barcelona, Spain">
        <title>Identification of resistance genes in three multidrug-resistant Bacteroides fragilis isolates by whole genome sequencing.</title>
        <editorList>
            <person name="Unknown"/>
            <person name="A."/>
        </editorList>
        <authorList>
            <person name="Sydenham T.V."/>
            <person name="Hasman H."/>
            <person name="Wang M."/>
            <person name="Soki J."/>
            <person name="Nagy E."/>
            <person name="Justesen U.S."/>
        </authorList>
    </citation>
    <scope>NUCLEOTIDE SEQUENCE</scope>
    <source>
        <strain evidence="2">DCMOUH0018B</strain>
    </source>
</reference>
<dbReference type="AlphaFoldDB" id="A0A0I9S7J4"/>
<gene>
    <name evidence="2" type="ORF">EE52_0216285</name>
</gene>